<name>A0A5N5QEZ3_9AGAM</name>
<evidence type="ECO:0000256" key="1">
    <source>
        <dbReference type="SAM" id="MobiDB-lite"/>
    </source>
</evidence>
<sequence length="454" mass="51039">MSQWDEDSNTNNLRINLPPDEAKTLPETPEEAPEEALNNALDKTPSRASEKTANKSTDKATEEELKADPEEAQGGSVRPRDPVYYLEDVAGSTVLLAGGVLFKVIHLSLLAPEPKPERYNNNACIKLLQDSTTPTTGSGTSDEDAVVLPNIKAGQFRNLLLALLGRPGNPEYMALMSDAEYRSRHSQELFIRYLDIGTLAKSLKKENLLKWAESQLRPLLHTTSWRSEAKWDKELLLQTAAFGHSSDMQFSAEVLAFLLIILTPTTKPPLYLETCISLFKDPRLSKDCPALSGWIFSFILAYGHRSTVWKENLTREERLVLYAAQVELTKLSERPDLNTTWLINPRDPLDGLVNISCAECRSHCEFVWRSSFGQVGKLDSAIPLEDIRNLMSLSQCRNRFAILLDSDYWPCVISCGEMILPTADLYIWLLFRDMNNVYKQLVECVPSHSSNNSS</sequence>
<dbReference type="OrthoDB" id="3238373at2759"/>
<dbReference type="AlphaFoldDB" id="A0A5N5QEZ3"/>
<dbReference type="Proteomes" id="UP000383932">
    <property type="component" value="Unassembled WGS sequence"/>
</dbReference>
<reference evidence="2 3" key="1">
    <citation type="journal article" date="2019" name="Fungal Biol. Biotechnol.">
        <title>Draft genome sequence of fastidious pathogen Ceratobasidium theobromae, which causes vascular-streak dieback in Theobroma cacao.</title>
        <authorList>
            <person name="Ali S.S."/>
            <person name="Asman A."/>
            <person name="Shao J."/>
            <person name="Firmansyah A.P."/>
            <person name="Susilo A.W."/>
            <person name="Rosmana A."/>
            <person name="McMahon P."/>
            <person name="Junaid M."/>
            <person name="Guest D."/>
            <person name="Kheng T.Y."/>
            <person name="Meinhardt L.W."/>
            <person name="Bailey B.A."/>
        </authorList>
    </citation>
    <scope>NUCLEOTIDE SEQUENCE [LARGE SCALE GENOMIC DNA]</scope>
    <source>
        <strain evidence="2 3">CT2</strain>
    </source>
</reference>
<keyword evidence="3" id="KW-1185">Reference proteome</keyword>
<gene>
    <name evidence="2" type="ORF">CTheo_6687</name>
</gene>
<evidence type="ECO:0008006" key="4">
    <source>
        <dbReference type="Google" id="ProtNLM"/>
    </source>
</evidence>
<feature type="compositionally biased region" description="Basic and acidic residues" evidence="1">
    <location>
        <begin position="44"/>
        <end position="69"/>
    </location>
</feature>
<evidence type="ECO:0000313" key="2">
    <source>
        <dbReference type="EMBL" id="KAB5589867.1"/>
    </source>
</evidence>
<comment type="caution">
    <text evidence="2">The sequence shown here is derived from an EMBL/GenBank/DDBJ whole genome shotgun (WGS) entry which is preliminary data.</text>
</comment>
<feature type="region of interest" description="Disordered" evidence="1">
    <location>
        <begin position="1"/>
        <end position="79"/>
    </location>
</feature>
<accession>A0A5N5QEZ3</accession>
<proteinExistence type="predicted"/>
<organism evidence="2 3">
    <name type="scientific">Ceratobasidium theobromae</name>
    <dbReference type="NCBI Taxonomy" id="1582974"/>
    <lineage>
        <taxon>Eukaryota</taxon>
        <taxon>Fungi</taxon>
        <taxon>Dikarya</taxon>
        <taxon>Basidiomycota</taxon>
        <taxon>Agaricomycotina</taxon>
        <taxon>Agaricomycetes</taxon>
        <taxon>Cantharellales</taxon>
        <taxon>Ceratobasidiaceae</taxon>
        <taxon>Ceratobasidium</taxon>
    </lineage>
</organism>
<dbReference type="EMBL" id="SSOP01000221">
    <property type="protein sequence ID" value="KAB5589867.1"/>
    <property type="molecule type" value="Genomic_DNA"/>
</dbReference>
<protein>
    <recommendedName>
        <fullName evidence="4">BTB domain-containing protein</fullName>
    </recommendedName>
</protein>
<evidence type="ECO:0000313" key="3">
    <source>
        <dbReference type="Proteomes" id="UP000383932"/>
    </source>
</evidence>